<reference evidence="2" key="2">
    <citation type="submission" date="2010-07" db="EMBL/GenBank/DDBJ databases">
        <authorList>
            <consortium name="The Broad Institute Genome Sequencing Platform"/>
            <consortium name="Broad Institute Genome Sequencing Center for Infectious Disease"/>
            <person name="Ma L.-J."/>
            <person name="Dead R."/>
            <person name="Young S."/>
            <person name="Zeng Q."/>
            <person name="Koehrsen M."/>
            <person name="Alvarado L."/>
            <person name="Berlin A."/>
            <person name="Chapman S.B."/>
            <person name="Chen Z."/>
            <person name="Freedman E."/>
            <person name="Gellesch M."/>
            <person name="Goldberg J."/>
            <person name="Griggs A."/>
            <person name="Gujja S."/>
            <person name="Heilman E.R."/>
            <person name="Heiman D."/>
            <person name="Hepburn T."/>
            <person name="Howarth C."/>
            <person name="Jen D."/>
            <person name="Larson L."/>
            <person name="Mehta T."/>
            <person name="Neiman D."/>
            <person name="Pearson M."/>
            <person name="Roberts A."/>
            <person name="Saif S."/>
            <person name="Shea T."/>
            <person name="Shenoy N."/>
            <person name="Sisk P."/>
            <person name="Stolte C."/>
            <person name="Sykes S."/>
            <person name="Walk T."/>
            <person name="White J."/>
            <person name="Yandava C."/>
            <person name="Haas B."/>
            <person name="Nusbaum C."/>
            <person name="Birren B."/>
        </authorList>
    </citation>
    <scope>NUCLEOTIDE SEQUENCE</scope>
    <source>
        <strain evidence="2">R3-111a-1</strain>
    </source>
</reference>
<dbReference type="RefSeq" id="XP_009217330.1">
    <property type="nucleotide sequence ID" value="XM_009219066.1"/>
</dbReference>
<evidence type="ECO:0000313" key="3">
    <source>
        <dbReference type="EnsemblFungi" id="EJT81321"/>
    </source>
</evidence>
<reference evidence="4" key="1">
    <citation type="submission" date="2010-07" db="EMBL/GenBank/DDBJ databases">
        <title>The genome sequence of Gaeumannomyces graminis var. tritici strain R3-111a-1.</title>
        <authorList>
            <consortium name="The Broad Institute Genome Sequencing Platform"/>
            <person name="Ma L.-J."/>
            <person name="Dead R."/>
            <person name="Young S."/>
            <person name="Zeng Q."/>
            <person name="Koehrsen M."/>
            <person name="Alvarado L."/>
            <person name="Berlin A."/>
            <person name="Chapman S.B."/>
            <person name="Chen Z."/>
            <person name="Freedman E."/>
            <person name="Gellesch M."/>
            <person name="Goldberg J."/>
            <person name="Griggs A."/>
            <person name="Gujja S."/>
            <person name="Heilman E.R."/>
            <person name="Heiman D."/>
            <person name="Hepburn T."/>
            <person name="Howarth C."/>
            <person name="Jen D."/>
            <person name="Larson L."/>
            <person name="Mehta T."/>
            <person name="Neiman D."/>
            <person name="Pearson M."/>
            <person name="Roberts A."/>
            <person name="Saif S."/>
            <person name="Shea T."/>
            <person name="Shenoy N."/>
            <person name="Sisk P."/>
            <person name="Stolte C."/>
            <person name="Sykes S."/>
            <person name="Walk T."/>
            <person name="White J."/>
            <person name="Yandava C."/>
            <person name="Haas B."/>
            <person name="Nusbaum C."/>
            <person name="Birren B."/>
        </authorList>
    </citation>
    <scope>NUCLEOTIDE SEQUENCE [LARGE SCALE GENOMIC DNA]</scope>
    <source>
        <strain evidence="4">R3-111a-1</strain>
    </source>
</reference>
<reference evidence="2" key="3">
    <citation type="submission" date="2010-09" db="EMBL/GenBank/DDBJ databases">
        <title>Annotation of Gaeumannomyces graminis var. tritici R3-111a-1.</title>
        <authorList>
            <consortium name="The Broad Institute Genome Sequencing Platform"/>
            <person name="Ma L.-J."/>
            <person name="Dead R."/>
            <person name="Young S.K."/>
            <person name="Zeng Q."/>
            <person name="Gargeya S."/>
            <person name="Fitzgerald M."/>
            <person name="Haas B."/>
            <person name="Abouelleil A."/>
            <person name="Alvarado L."/>
            <person name="Arachchi H.M."/>
            <person name="Berlin A."/>
            <person name="Brown A."/>
            <person name="Chapman S.B."/>
            <person name="Chen Z."/>
            <person name="Dunbar C."/>
            <person name="Freedman E."/>
            <person name="Gearin G."/>
            <person name="Gellesch M."/>
            <person name="Goldberg J."/>
            <person name="Griggs A."/>
            <person name="Gujja S."/>
            <person name="Heiman D."/>
            <person name="Howarth C."/>
            <person name="Larson L."/>
            <person name="Lui A."/>
            <person name="MacDonald P.J.P."/>
            <person name="Mehta T."/>
            <person name="Montmayeur A."/>
            <person name="Murphy C."/>
            <person name="Neiman D."/>
            <person name="Pearson M."/>
            <person name="Priest M."/>
            <person name="Roberts A."/>
            <person name="Saif S."/>
            <person name="Shea T."/>
            <person name="Shenoy N."/>
            <person name="Sisk P."/>
            <person name="Stolte C."/>
            <person name="Sykes S."/>
            <person name="Yandava C."/>
            <person name="Wortman J."/>
            <person name="Nusbaum C."/>
            <person name="Birren B."/>
        </authorList>
    </citation>
    <scope>NUCLEOTIDE SEQUENCE</scope>
    <source>
        <strain evidence="2">R3-111a-1</strain>
    </source>
</reference>
<evidence type="ECO:0000313" key="4">
    <source>
        <dbReference type="Proteomes" id="UP000006039"/>
    </source>
</evidence>
<dbReference type="AlphaFoldDB" id="J3NJ70"/>
<reference evidence="3" key="4">
    <citation type="journal article" date="2015" name="G3 (Bethesda)">
        <title>Genome sequences of three phytopathogenic species of the Magnaporthaceae family of fungi.</title>
        <authorList>
            <person name="Okagaki L.H."/>
            <person name="Nunes C.C."/>
            <person name="Sailsbery J."/>
            <person name="Clay B."/>
            <person name="Brown D."/>
            <person name="John T."/>
            <person name="Oh Y."/>
            <person name="Young N."/>
            <person name="Fitzgerald M."/>
            <person name="Haas B.J."/>
            <person name="Zeng Q."/>
            <person name="Young S."/>
            <person name="Adiconis X."/>
            <person name="Fan L."/>
            <person name="Levin J.Z."/>
            <person name="Mitchell T.K."/>
            <person name="Okubara P.A."/>
            <person name="Farman M.L."/>
            <person name="Kohn L.M."/>
            <person name="Birren B."/>
            <person name="Ma L.-J."/>
            <person name="Dean R.A."/>
        </authorList>
    </citation>
    <scope>NUCLEOTIDE SEQUENCE</scope>
    <source>
        <strain evidence="3">R3-111a-1</strain>
    </source>
</reference>
<name>J3NJ70_GAET3</name>
<accession>J3NJ70</accession>
<dbReference type="Proteomes" id="UP000006039">
    <property type="component" value="Unassembled WGS sequence"/>
</dbReference>
<dbReference type="GeneID" id="20341762"/>
<reference evidence="3" key="5">
    <citation type="submission" date="2018-04" db="UniProtKB">
        <authorList>
            <consortium name="EnsemblFungi"/>
        </authorList>
    </citation>
    <scope>IDENTIFICATION</scope>
    <source>
        <strain evidence="3">R3-111a-1</strain>
    </source>
</reference>
<gene>
    <name evidence="3" type="primary">20341762</name>
    <name evidence="2" type="ORF">GGTG_01304</name>
</gene>
<dbReference type="EMBL" id="GL385395">
    <property type="protein sequence ID" value="EJT81321.1"/>
    <property type="molecule type" value="Genomic_DNA"/>
</dbReference>
<dbReference type="HOGENOM" id="CLU_2454845_0_0_1"/>
<dbReference type="EnsemblFungi" id="EJT81321">
    <property type="protein sequence ID" value="EJT81321"/>
    <property type="gene ID" value="GGTG_01304"/>
</dbReference>
<feature type="region of interest" description="Disordered" evidence="1">
    <location>
        <begin position="1"/>
        <end position="23"/>
    </location>
</feature>
<protein>
    <submittedName>
        <fullName evidence="2 3">Uncharacterized protein</fullName>
    </submittedName>
</protein>
<dbReference type="VEuPathDB" id="FungiDB:GGTG_01304"/>
<sequence>MDGGDNPAPLLSQEAPSGIRGEISVENEAARGCQARADRRQGKGLDGLCVVDKGEERSRVPEHQTPAPAFVAVRFTGSRTVKIQSQGGV</sequence>
<organism evidence="2">
    <name type="scientific">Gaeumannomyces tritici (strain R3-111a-1)</name>
    <name type="common">Wheat and barley take-all root rot fungus</name>
    <name type="synonym">Gaeumannomyces graminis var. tritici</name>
    <dbReference type="NCBI Taxonomy" id="644352"/>
    <lineage>
        <taxon>Eukaryota</taxon>
        <taxon>Fungi</taxon>
        <taxon>Dikarya</taxon>
        <taxon>Ascomycota</taxon>
        <taxon>Pezizomycotina</taxon>
        <taxon>Sordariomycetes</taxon>
        <taxon>Sordariomycetidae</taxon>
        <taxon>Magnaporthales</taxon>
        <taxon>Magnaporthaceae</taxon>
        <taxon>Gaeumannomyces</taxon>
    </lineage>
</organism>
<evidence type="ECO:0000256" key="1">
    <source>
        <dbReference type="SAM" id="MobiDB-lite"/>
    </source>
</evidence>
<evidence type="ECO:0000313" key="2">
    <source>
        <dbReference type="EMBL" id="EJT81321.1"/>
    </source>
</evidence>
<proteinExistence type="predicted"/>
<keyword evidence="4" id="KW-1185">Reference proteome</keyword>